<dbReference type="Proteomes" id="UP001178508">
    <property type="component" value="Chromosome 21"/>
</dbReference>
<evidence type="ECO:0000313" key="2">
    <source>
        <dbReference type="EMBL" id="CAJ1083211.1"/>
    </source>
</evidence>
<dbReference type="AlphaFoldDB" id="A0AAV1HB70"/>
<accession>A0AAV1HB70</accession>
<feature type="compositionally biased region" description="Basic and acidic residues" evidence="1">
    <location>
        <begin position="408"/>
        <end position="422"/>
    </location>
</feature>
<gene>
    <name evidence="2" type="ORF">XNOV1_A014274</name>
</gene>
<organism evidence="2 3">
    <name type="scientific">Xyrichtys novacula</name>
    <name type="common">Pearly razorfish</name>
    <name type="synonym">Hemipteronotus novacula</name>
    <dbReference type="NCBI Taxonomy" id="13765"/>
    <lineage>
        <taxon>Eukaryota</taxon>
        <taxon>Metazoa</taxon>
        <taxon>Chordata</taxon>
        <taxon>Craniata</taxon>
        <taxon>Vertebrata</taxon>
        <taxon>Euteleostomi</taxon>
        <taxon>Actinopterygii</taxon>
        <taxon>Neopterygii</taxon>
        <taxon>Teleostei</taxon>
        <taxon>Neoteleostei</taxon>
        <taxon>Acanthomorphata</taxon>
        <taxon>Eupercaria</taxon>
        <taxon>Labriformes</taxon>
        <taxon>Labridae</taxon>
        <taxon>Xyrichtys</taxon>
    </lineage>
</organism>
<dbReference type="PANTHER" id="PTHR21055:SF3">
    <property type="entry name" value="PROTEIN PHOSPHATASE 1 REGULATORY SUBUNIT 36"/>
    <property type="match status" value="1"/>
</dbReference>
<feature type="region of interest" description="Disordered" evidence="1">
    <location>
        <begin position="392"/>
        <end position="437"/>
    </location>
</feature>
<keyword evidence="3" id="KW-1185">Reference proteome</keyword>
<dbReference type="GO" id="GO:0019902">
    <property type="term" value="F:phosphatase binding"/>
    <property type="evidence" value="ECO:0007669"/>
    <property type="project" value="InterPro"/>
</dbReference>
<dbReference type="PANTHER" id="PTHR21055">
    <property type="entry name" value="PROTEIN PHOSPHATASE 1 REGULATORY SUBUNIT 36"/>
    <property type="match status" value="1"/>
</dbReference>
<dbReference type="InterPro" id="IPR026142">
    <property type="entry name" value="Pro_pase_1_reg_su_36"/>
</dbReference>
<proteinExistence type="predicted"/>
<evidence type="ECO:0000313" key="3">
    <source>
        <dbReference type="Proteomes" id="UP001178508"/>
    </source>
</evidence>
<evidence type="ECO:0000256" key="1">
    <source>
        <dbReference type="SAM" id="MobiDB-lite"/>
    </source>
</evidence>
<reference evidence="2" key="1">
    <citation type="submission" date="2023-08" db="EMBL/GenBank/DDBJ databases">
        <authorList>
            <person name="Alioto T."/>
            <person name="Alioto T."/>
            <person name="Gomez Garrido J."/>
        </authorList>
    </citation>
    <scope>NUCLEOTIDE SEQUENCE</scope>
</reference>
<feature type="compositionally biased region" description="Polar residues" evidence="1">
    <location>
        <begin position="427"/>
        <end position="437"/>
    </location>
</feature>
<protein>
    <submittedName>
        <fullName evidence="2">Protein phosphatase 1 regulatory subunit 36 isoform X1</fullName>
    </submittedName>
</protein>
<sequence>MPKYPEETRHVSMPPTGRWVWNDETDTLEFLSSSPTEEGVTRVRETTNIDFRELLMRSEWLADMSPLNHRGHHSLKKSLSPAHLSAYRSDVMKRQGDRVTIEDVKQVAVGLLQENYSLPIPLGFLALLKSEQLDKILTALLLYLSCFFNHKSLGEKSKPLIVDIITERQMMAEALAKKDIAQKKLSVCYFSLIMDLEIEQHQRSSYRKRVFVQGRMSSNSTEWLLHACLYSFFCFVAWVTFGRKDLKDIQEEVGRLFYSDTFNMAVRRRADGDPEMTPAIISGSVKMGETDPKETGSNCTSKHLQVKERSLQKHPPLSSLANQRSPLLVSLLPSPKELSPHLFLGSRAKRQSLLPVERCDTHALAEELDQQLAGVSFGILGKPSCQFSRSTLIPLREQQDNNDEEDDHEPRGNMRKNSEDHPGLSYKGSTSSLKGPE</sequence>
<dbReference type="Pfam" id="PF14895">
    <property type="entry name" value="PPPI_inhib"/>
    <property type="match status" value="1"/>
</dbReference>
<dbReference type="EMBL" id="OY660884">
    <property type="protein sequence ID" value="CAJ1083211.1"/>
    <property type="molecule type" value="Genomic_DNA"/>
</dbReference>
<name>A0AAV1HB70_XYRNO</name>